<dbReference type="InterPro" id="IPR011029">
    <property type="entry name" value="DEATH-like_dom_sf"/>
</dbReference>
<dbReference type="PROSITE" id="PS50209">
    <property type="entry name" value="CARD"/>
    <property type="match status" value="1"/>
</dbReference>
<feature type="compositionally biased region" description="Basic and acidic residues" evidence="8">
    <location>
        <begin position="336"/>
        <end position="349"/>
    </location>
</feature>
<feature type="domain" description="Caspase family p20" evidence="10">
    <location>
        <begin position="195"/>
        <end position="327"/>
    </location>
</feature>
<dbReference type="SUPFAM" id="SSF47986">
    <property type="entry name" value="DEATH domain"/>
    <property type="match status" value="1"/>
</dbReference>
<dbReference type="Pfam" id="PF00619">
    <property type="entry name" value="CARD"/>
    <property type="match status" value="1"/>
</dbReference>
<dbReference type="PROSITE" id="PS01122">
    <property type="entry name" value="CASPASE_CYS"/>
    <property type="match status" value="1"/>
</dbReference>
<evidence type="ECO:0000256" key="2">
    <source>
        <dbReference type="ARBA" id="ARBA00022670"/>
    </source>
</evidence>
<dbReference type="InterPro" id="IPR033139">
    <property type="entry name" value="Caspase_cys_AS"/>
</dbReference>
<dbReference type="InterPro" id="IPR002138">
    <property type="entry name" value="Pept_C14_p10"/>
</dbReference>
<dbReference type="InterPro" id="IPR002398">
    <property type="entry name" value="Pept_C14"/>
</dbReference>
<dbReference type="GO" id="GO:0006508">
    <property type="term" value="P:proteolysis"/>
    <property type="evidence" value="ECO:0007669"/>
    <property type="project" value="UniProtKB-KW"/>
</dbReference>
<dbReference type="EMBL" id="AFYH01015306">
    <property type="status" value="NOT_ANNOTATED_CDS"/>
    <property type="molecule type" value="Genomic_DNA"/>
</dbReference>
<dbReference type="CDD" id="cd00032">
    <property type="entry name" value="CASc"/>
    <property type="match status" value="1"/>
</dbReference>
<dbReference type="InterPro" id="IPR001309">
    <property type="entry name" value="Pept_C14_p20"/>
</dbReference>
<dbReference type="InterPro" id="IPR001315">
    <property type="entry name" value="CARD"/>
</dbReference>
<keyword evidence="13" id="KW-1185">Reference proteome</keyword>
<dbReference type="GeneTree" id="ENSGT00940000159698"/>
<dbReference type="GO" id="GO:0001822">
    <property type="term" value="P:kidney development"/>
    <property type="evidence" value="ECO:0007669"/>
    <property type="project" value="Ensembl"/>
</dbReference>
<keyword evidence="5" id="KW-0865">Zymogen</keyword>
<dbReference type="AlphaFoldDB" id="H3BFW5"/>
<reference evidence="13" key="1">
    <citation type="submission" date="2011-08" db="EMBL/GenBank/DDBJ databases">
        <title>The draft genome of Latimeria chalumnae.</title>
        <authorList>
            <person name="Di Palma F."/>
            <person name="Alfoldi J."/>
            <person name="Johnson J."/>
            <person name="Berlin A."/>
            <person name="Gnerre S."/>
            <person name="Jaffe D."/>
            <person name="MacCallum I."/>
            <person name="Young S."/>
            <person name="Walker B.J."/>
            <person name="Lander E."/>
            <person name="Lindblad-Toh K."/>
        </authorList>
    </citation>
    <scope>NUCLEOTIDE SEQUENCE [LARGE SCALE GENOMIC DNA]</scope>
    <source>
        <strain evidence="13">Wild caught</strain>
    </source>
</reference>
<evidence type="ECO:0000256" key="8">
    <source>
        <dbReference type="SAM" id="MobiDB-lite"/>
    </source>
</evidence>
<feature type="region of interest" description="Disordered" evidence="8">
    <location>
        <begin position="166"/>
        <end position="186"/>
    </location>
</feature>
<dbReference type="InterPro" id="IPR029030">
    <property type="entry name" value="Caspase-like_dom_sf"/>
</dbReference>
<name>H3BFW5_LATCH</name>
<evidence type="ECO:0000256" key="6">
    <source>
        <dbReference type="PIRSR" id="PIRSR038001-1"/>
    </source>
</evidence>
<evidence type="ECO:0000259" key="11">
    <source>
        <dbReference type="PROSITE" id="PS50209"/>
    </source>
</evidence>
<dbReference type="GO" id="GO:0072559">
    <property type="term" value="C:NLRP3 inflammasome complex"/>
    <property type="evidence" value="ECO:0007669"/>
    <property type="project" value="TreeGrafter"/>
</dbReference>
<dbReference type="Ensembl" id="ENSLACT00000020926.1">
    <property type="protein sequence ID" value="ENSLACP00000020786.1"/>
    <property type="gene ID" value="ENSLACG00000018259.1"/>
</dbReference>
<feature type="active site" evidence="6">
    <location>
        <position position="273"/>
    </location>
</feature>
<keyword evidence="2" id="KW-0645">Protease</keyword>
<dbReference type="PROSITE" id="PS01121">
    <property type="entry name" value="CASPASE_HIS"/>
    <property type="match status" value="1"/>
</dbReference>
<feature type="domain" description="Caspase family p10" evidence="9">
    <location>
        <begin position="377"/>
        <end position="456"/>
    </location>
</feature>
<dbReference type="PROSITE" id="PS50207">
    <property type="entry name" value="CASPASE_P10"/>
    <property type="match status" value="1"/>
</dbReference>
<dbReference type="CDD" id="cd08326">
    <property type="entry name" value="CARD_CASP9"/>
    <property type="match status" value="1"/>
</dbReference>
<feature type="domain" description="CARD" evidence="11">
    <location>
        <begin position="1"/>
        <end position="90"/>
    </location>
</feature>
<dbReference type="GO" id="GO:0097169">
    <property type="term" value="C:AIM2 inflammasome complex"/>
    <property type="evidence" value="ECO:0007669"/>
    <property type="project" value="TreeGrafter"/>
</dbReference>
<dbReference type="GO" id="GO:0072557">
    <property type="term" value="C:IPAF inflammasome complex"/>
    <property type="evidence" value="ECO:0007669"/>
    <property type="project" value="TreeGrafter"/>
</dbReference>
<sequence length="457" mass="51996">MDDRQRKILQRNRAMLVEKLDPSKIYDLLISKDVFTQDMIEEIKAAGPRRDQARQLVTDLQTRGSQAFSIFLECLKETEQRNLADLLREGLHFQPAGPINIKPIKIPQIINKHPDQEFSEGLLKFDDVSPCLGRLSSEFNDPRRNQSPTHVEARIQVPVQCSDIETLDSGGTRSRRNSGKLPKAPTLEYKMDSSPCGYCLIINNVEFADGTRLNCRNGSDIDSTRLQKRFESFDFIVETCRNVTQKEMDEKLISMARKDHSQFDCFVLVILSHGNESQHIQFPGAIYTTDGALTPVQQIVNYFNGSQCQTLRGKPKLFFLQACGGGKQHSVQTPTNRDESPLLKFHDTEGGPKPVWKPEGVREAEELKPAITDFQSSNLFLVLCSSAGYVSWRDRKVGSWYVEVLDKVFEKYGHDEDLLSLLVLVTDQVSQNSARGVFKQIPGCFNFLRKRLFFRVK</sequence>
<dbReference type="Gene3D" id="3.40.50.1460">
    <property type="match status" value="1"/>
</dbReference>
<dbReference type="GO" id="GO:0043065">
    <property type="term" value="P:positive regulation of apoptotic process"/>
    <property type="evidence" value="ECO:0007669"/>
    <property type="project" value="Ensembl"/>
</dbReference>
<evidence type="ECO:0000256" key="4">
    <source>
        <dbReference type="ARBA" id="ARBA00022807"/>
    </source>
</evidence>
<dbReference type="SMART" id="SM00114">
    <property type="entry name" value="CARD"/>
    <property type="match status" value="1"/>
</dbReference>
<gene>
    <name evidence="12" type="primary">CASP9</name>
</gene>
<dbReference type="OMA" id="EHGELYG"/>
<evidence type="ECO:0000259" key="10">
    <source>
        <dbReference type="PROSITE" id="PS50208"/>
    </source>
</evidence>
<dbReference type="InterPro" id="IPR042147">
    <property type="entry name" value="CARD_CASP9"/>
</dbReference>
<dbReference type="Gene3D" id="1.10.533.10">
    <property type="entry name" value="Death Domain, Fas"/>
    <property type="match status" value="1"/>
</dbReference>
<dbReference type="GO" id="GO:0048696">
    <property type="term" value="P:regulation of collateral sprouting in absence of injury"/>
    <property type="evidence" value="ECO:0007669"/>
    <property type="project" value="Ensembl"/>
</dbReference>
<dbReference type="InterPro" id="IPR015917">
    <property type="entry name" value="Pept_C14A"/>
</dbReference>
<evidence type="ECO:0000256" key="1">
    <source>
        <dbReference type="ARBA" id="ARBA00010134"/>
    </source>
</evidence>
<evidence type="ECO:0000313" key="13">
    <source>
        <dbReference type="Proteomes" id="UP000008672"/>
    </source>
</evidence>
<evidence type="ECO:0000256" key="5">
    <source>
        <dbReference type="ARBA" id="ARBA00023145"/>
    </source>
</evidence>
<accession>H3BFW5</accession>
<feature type="active site" evidence="6">
    <location>
        <position position="323"/>
    </location>
</feature>
<organism evidence="12 13">
    <name type="scientific">Latimeria chalumnae</name>
    <name type="common">Coelacanth</name>
    <dbReference type="NCBI Taxonomy" id="7897"/>
    <lineage>
        <taxon>Eukaryota</taxon>
        <taxon>Metazoa</taxon>
        <taxon>Chordata</taxon>
        <taxon>Craniata</taxon>
        <taxon>Vertebrata</taxon>
        <taxon>Euteleostomi</taxon>
        <taxon>Coelacanthiformes</taxon>
        <taxon>Coelacanthidae</taxon>
        <taxon>Latimeria</taxon>
    </lineage>
</organism>
<proteinExistence type="inferred from homology"/>
<dbReference type="GO" id="GO:0097205">
    <property type="term" value="P:renal filtration"/>
    <property type="evidence" value="ECO:0007669"/>
    <property type="project" value="Ensembl"/>
</dbReference>
<feature type="region of interest" description="Disordered" evidence="8">
    <location>
        <begin position="330"/>
        <end position="349"/>
    </location>
</feature>
<dbReference type="Proteomes" id="UP000008672">
    <property type="component" value="Unassembled WGS sequence"/>
</dbReference>
<keyword evidence="3" id="KW-0378">Hydrolase</keyword>
<dbReference type="InterPro" id="IPR016129">
    <property type="entry name" value="Caspase_his_AS"/>
</dbReference>
<dbReference type="SMART" id="SM00115">
    <property type="entry name" value="CASc"/>
    <property type="match status" value="1"/>
</dbReference>
<dbReference type="FunCoup" id="H3BFW5">
    <property type="interactions" value="1465"/>
</dbReference>
<dbReference type="PIRSF" id="PIRSF038001">
    <property type="entry name" value="Caspase_ICE"/>
    <property type="match status" value="1"/>
</dbReference>
<keyword evidence="4" id="KW-0788">Thiol protease</keyword>
<evidence type="ECO:0000259" key="9">
    <source>
        <dbReference type="PROSITE" id="PS50207"/>
    </source>
</evidence>
<dbReference type="GO" id="GO:0050727">
    <property type="term" value="P:regulation of inflammatory response"/>
    <property type="evidence" value="ECO:0007669"/>
    <property type="project" value="TreeGrafter"/>
</dbReference>
<dbReference type="STRING" id="7897.ENSLACP00000020786"/>
<dbReference type="PANTHER" id="PTHR47901:SF3">
    <property type="entry name" value="CASPASE-1"/>
    <property type="match status" value="1"/>
</dbReference>
<protein>
    <submittedName>
        <fullName evidence="12">Caspase 9</fullName>
    </submittedName>
</protein>
<dbReference type="Pfam" id="PF00656">
    <property type="entry name" value="Peptidase_C14"/>
    <property type="match status" value="1"/>
</dbReference>
<evidence type="ECO:0000256" key="7">
    <source>
        <dbReference type="RuleBase" id="RU003971"/>
    </source>
</evidence>
<dbReference type="InterPro" id="IPR011600">
    <property type="entry name" value="Pept_C14_caspase"/>
</dbReference>
<dbReference type="eggNOG" id="KOG3573">
    <property type="taxonomic scope" value="Eukaryota"/>
</dbReference>
<dbReference type="Bgee" id="ENSLACG00000018259">
    <property type="expression patterns" value="Expressed in pectoral fin and 6 other cell types or tissues"/>
</dbReference>
<dbReference type="SUPFAM" id="SSF52129">
    <property type="entry name" value="Caspase-like"/>
    <property type="match status" value="1"/>
</dbReference>
<dbReference type="PRINTS" id="PR00376">
    <property type="entry name" value="IL1BCENZYME"/>
</dbReference>
<dbReference type="PROSITE" id="PS50208">
    <property type="entry name" value="CASPASE_P20"/>
    <property type="match status" value="1"/>
</dbReference>
<dbReference type="HOGENOM" id="CLU_036904_5_0_1"/>
<dbReference type="GO" id="GO:0004197">
    <property type="term" value="F:cysteine-type endopeptidase activity"/>
    <property type="evidence" value="ECO:0007669"/>
    <property type="project" value="InterPro"/>
</dbReference>
<dbReference type="PANTHER" id="PTHR47901">
    <property type="entry name" value="CASPASE RECRUITMENT DOMAIN-CONTAINING PROTEIN 18"/>
    <property type="match status" value="1"/>
</dbReference>
<comment type="similarity">
    <text evidence="1 7">Belongs to the peptidase C14A family.</text>
</comment>
<evidence type="ECO:0000313" key="12">
    <source>
        <dbReference type="Ensembl" id="ENSLACP00000020786.1"/>
    </source>
</evidence>
<reference evidence="12" key="3">
    <citation type="submission" date="2025-09" db="UniProtKB">
        <authorList>
            <consortium name="Ensembl"/>
        </authorList>
    </citation>
    <scope>IDENTIFICATION</scope>
</reference>
<dbReference type="EMBL" id="AFYH01015305">
    <property type="status" value="NOT_ANNOTATED_CDS"/>
    <property type="molecule type" value="Genomic_DNA"/>
</dbReference>
<reference evidence="12" key="2">
    <citation type="submission" date="2025-08" db="UniProtKB">
        <authorList>
            <consortium name="Ensembl"/>
        </authorList>
    </citation>
    <scope>IDENTIFICATION</scope>
</reference>
<dbReference type="InParanoid" id="H3BFW5"/>
<evidence type="ECO:0000256" key="3">
    <source>
        <dbReference type="ARBA" id="ARBA00022801"/>
    </source>
</evidence>